<evidence type="ECO:0000259" key="10">
    <source>
        <dbReference type="Pfam" id="PF03900"/>
    </source>
</evidence>
<sequence>MKIIKVASRKSMLALKQTQIVVDMLKKIYPNIKFEIVTIDTLGDKNLNNKLSQIGSKGLFTQEIEDMLIKGEVSMAVHSLKDIPTQLSENLQISAYIKRDTNKDIMIFAKNCSNIYDLPKNAKIGTSSIRREVQLKKISPDFEICNIRGNIQTRLRKMKEENFDAIVLAKAGLKRLDMLKDVNYQELPFISASGQGCICVETTSDNEEIISMLEKINDKTTMDCVMQEREFLDYIGGGCHSPAGAYCTKKDNIYKIIGFKSYIDGTSFIYDEQISQAPENLGIDLAKKIMSKI</sequence>
<dbReference type="PATRIC" id="fig|796937.3.peg.2236"/>
<gene>
    <name evidence="8" type="primary">hemC</name>
    <name evidence="11" type="ORF">HMPREF9629_00996</name>
</gene>
<dbReference type="RefSeq" id="WP_009525231.1">
    <property type="nucleotide sequence ID" value="NZ_JH414550.1"/>
</dbReference>
<feature type="modified residue" description="S-(dipyrrolylmethanemethyl)cysteine" evidence="8">
    <location>
        <position position="239"/>
    </location>
</feature>
<evidence type="ECO:0000256" key="5">
    <source>
        <dbReference type="ARBA" id="ARBA00022679"/>
    </source>
</evidence>
<comment type="similarity">
    <text evidence="3 8">Belongs to the HMBS family.</text>
</comment>
<dbReference type="PANTHER" id="PTHR11557">
    <property type="entry name" value="PORPHOBILINOGEN DEAMINASE"/>
    <property type="match status" value="1"/>
</dbReference>
<dbReference type="InterPro" id="IPR022418">
    <property type="entry name" value="Porphobilinogen_deaminase_C"/>
</dbReference>
<dbReference type="FunFam" id="3.40.190.10:FF:000004">
    <property type="entry name" value="Porphobilinogen deaminase"/>
    <property type="match status" value="1"/>
</dbReference>
<evidence type="ECO:0000259" key="9">
    <source>
        <dbReference type="Pfam" id="PF01379"/>
    </source>
</evidence>
<evidence type="ECO:0000256" key="6">
    <source>
        <dbReference type="ARBA" id="ARBA00023244"/>
    </source>
</evidence>
<dbReference type="HOGENOM" id="CLU_019704_0_2_9"/>
<dbReference type="InterPro" id="IPR000860">
    <property type="entry name" value="HemC"/>
</dbReference>
<dbReference type="FunFam" id="3.40.190.10:FF:000005">
    <property type="entry name" value="Porphobilinogen deaminase"/>
    <property type="match status" value="1"/>
</dbReference>
<name>G9X3N9_9FIRM</name>
<feature type="domain" description="Porphobilinogen deaminase N-terminal" evidence="9">
    <location>
        <begin position="4"/>
        <end position="210"/>
    </location>
</feature>
<accession>G9X3N9</accession>
<protein>
    <recommendedName>
        <fullName evidence="8">Porphobilinogen deaminase</fullName>
        <shortName evidence="8">PBG</shortName>
        <ecNumber evidence="8">2.5.1.61</ecNumber>
    </recommendedName>
    <alternativeName>
        <fullName evidence="8">Hydroxymethylbilane synthase</fullName>
        <shortName evidence="8">HMBS</shortName>
    </alternativeName>
    <alternativeName>
        <fullName evidence="8">Pre-uroporphyrinogen synthase</fullName>
    </alternativeName>
</protein>
<dbReference type="InterPro" id="IPR022417">
    <property type="entry name" value="Porphobilin_deaminase_N"/>
</dbReference>
<dbReference type="PRINTS" id="PR00151">
    <property type="entry name" value="PORPHBDMNASE"/>
</dbReference>
<comment type="cofactor">
    <cofactor evidence="8">
        <name>dipyrromethane</name>
        <dbReference type="ChEBI" id="CHEBI:60342"/>
    </cofactor>
    <text evidence="8">Binds 1 dipyrromethane group covalently.</text>
</comment>
<dbReference type="HAMAP" id="MF_00260">
    <property type="entry name" value="Porphobil_deam"/>
    <property type="match status" value="1"/>
</dbReference>
<evidence type="ECO:0000256" key="4">
    <source>
        <dbReference type="ARBA" id="ARBA00011245"/>
    </source>
</evidence>
<proteinExistence type="inferred from homology"/>
<keyword evidence="5 8" id="KW-0808">Transferase</keyword>
<dbReference type="GO" id="GO:0006782">
    <property type="term" value="P:protoporphyrinogen IX biosynthetic process"/>
    <property type="evidence" value="ECO:0007669"/>
    <property type="project" value="UniProtKB-UniRule"/>
</dbReference>
<organism evidence="11 12">
    <name type="scientific">Peptoanaerobacter stomatis</name>
    <dbReference type="NCBI Taxonomy" id="796937"/>
    <lineage>
        <taxon>Bacteria</taxon>
        <taxon>Bacillati</taxon>
        <taxon>Bacillota</taxon>
        <taxon>Clostridia</taxon>
        <taxon>Peptostreptococcales</taxon>
        <taxon>Filifactoraceae</taxon>
        <taxon>Peptoanaerobacter</taxon>
    </lineage>
</organism>
<dbReference type="Gene3D" id="3.40.190.10">
    <property type="entry name" value="Periplasmic binding protein-like II"/>
    <property type="match status" value="2"/>
</dbReference>
<evidence type="ECO:0000256" key="7">
    <source>
        <dbReference type="ARBA" id="ARBA00048169"/>
    </source>
</evidence>
<evidence type="ECO:0000313" key="12">
    <source>
        <dbReference type="Proteomes" id="UP000006437"/>
    </source>
</evidence>
<dbReference type="AlphaFoldDB" id="G9X3N9"/>
<comment type="pathway">
    <text evidence="2">Porphyrin-containing compound metabolism; protoporphyrin-IX biosynthesis; coproporphyrinogen-III from 5-aminolevulinate: step 2/4.</text>
</comment>
<comment type="caution">
    <text evidence="11">The sequence shown here is derived from an EMBL/GenBank/DDBJ whole genome shotgun (WGS) entry which is preliminary data.</text>
</comment>
<dbReference type="Pfam" id="PF01379">
    <property type="entry name" value="Porphobil_deam"/>
    <property type="match status" value="1"/>
</dbReference>
<dbReference type="GO" id="GO:0005737">
    <property type="term" value="C:cytoplasm"/>
    <property type="evidence" value="ECO:0007669"/>
    <property type="project" value="UniProtKB-UniRule"/>
</dbReference>
<dbReference type="Gene3D" id="3.30.160.40">
    <property type="entry name" value="Porphobilinogen deaminase, C-terminal domain"/>
    <property type="match status" value="1"/>
</dbReference>
<dbReference type="PANTHER" id="PTHR11557:SF0">
    <property type="entry name" value="PORPHOBILINOGEN DEAMINASE"/>
    <property type="match status" value="1"/>
</dbReference>
<dbReference type="Pfam" id="PF03900">
    <property type="entry name" value="Porphobil_deamC"/>
    <property type="match status" value="1"/>
</dbReference>
<dbReference type="PIRSF" id="PIRSF001438">
    <property type="entry name" value="4pyrrol_synth_OHMeBilane_synth"/>
    <property type="match status" value="1"/>
</dbReference>
<dbReference type="NCBIfam" id="TIGR00212">
    <property type="entry name" value="hemC"/>
    <property type="match status" value="1"/>
</dbReference>
<dbReference type="SUPFAM" id="SSF54782">
    <property type="entry name" value="Porphobilinogen deaminase (hydroxymethylbilane synthase), C-terminal domain"/>
    <property type="match status" value="1"/>
</dbReference>
<feature type="domain" description="Porphobilinogen deaminase C-terminal" evidence="10">
    <location>
        <begin position="224"/>
        <end position="290"/>
    </location>
</feature>
<dbReference type="EMBL" id="AFZE01000058">
    <property type="protein sequence ID" value="EHL10004.1"/>
    <property type="molecule type" value="Genomic_DNA"/>
</dbReference>
<comment type="miscellaneous">
    <text evidence="8">The porphobilinogen subunits are added to the dipyrromethane group.</text>
</comment>
<dbReference type="EC" id="2.5.1.61" evidence="8"/>
<evidence type="ECO:0000256" key="2">
    <source>
        <dbReference type="ARBA" id="ARBA00004735"/>
    </source>
</evidence>
<dbReference type="InterPro" id="IPR036803">
    <property type="entry name" value="Porphobilinogen_deaminase_C_sf"/>
</dbReference>
<evidence type="ECO:0000256" key="8">
    <source>
        <dbReference type="HAMAP-Rule" id="MF_00260"/>
    </source>
</evidence>
<keyword evidence="6 8" id="KW-0627">Porphyrin biosynthesis</keyword>
<comment type="function">
    <text evidence="1 8">Tetrapolymerization of the monopyrrole PBG into the hydroxymethylbilane pre-uroporphyrinogen in several discrete steps.</text>
</comment>
<dbReference type="GO" id="GO:0004418">
    <property type="term" value="F:hydroxymethylbilane synthase activity"/>
    <property type="evidence" value="ECO:0007669"/>
    <property type="project" value="UniProtKB-UniRule"/>
</dbReference>
<comment type="catalytic activity">
    <reaction evidence="7 8">
        <text>4 porphobilinogen + H2O = hydroxymethylbilane + 4 NH4(+)</text>
        <dbReference type="Rhea" id="RHEA:13185"/>
        <dbReference type="ChEBI" id="CHEBI:15377"/>
        <dbReference type="ChEBI" id="CHEBI:28938"/>
        <dbReference type="ChEBI" id="CHEBI:57845"/>
        <dbReference type="ChEBI" id="CHEBI:58126"/>
        <dbReference type="EC" id="2.5.1.61"/>
    </reaction>
</comment>
<evidence type="ECO:0000313" key="11">
    <source>
        <dbReference type="EMBL" id="EHL10004.1"/>
    </source>
</evidence>
<comment type="subunit">
    <text evidence="4 8">Monomer.</text>
</comment>
<reference evidence="11 12" key="1">
    <citation type="submission" date="2011-08" db="EMBL/GenBank/DDBJ databases">
        <title>The Genome Sequence of Eubacteriaceae bacterium ACC19a.</title>
        <authorList>
            <consortium name="The Broad Institute Genome Sequencing Platform"/>
            <person name="Earl A."/>
            <person name="Ward D."/>
            <person name="Feldgarden M."/>
            <person name="Gevers D."/>
            <person name="Sizova M."/>
            <person name="Hazen A."/>
            <person name="Epstein S."/>
            <person name="Young S.K."/>
            <person name="Zeng Q."/>
            <person name="Gargeya S."/>
            <person name="Fitzgerald M."/>
            <person name="Haas B."/>
            <person name="Abouelleil A."/>
            <person name="Alvarado L."/>
            <person name="Arachchi H.M."/>
            <person name="Berlin A."/>
            <person name="Brown A."/>
            <person name="Chapman S.B."/>
            <person name="Chen Z."/>
            <person name="Dunbar C."/>
            <person name="Freedman E."/>
            <person name="Gearin G."/>
            <person name="Gellesch M."/>
            <person name="Goldberg J."/>
            <person name="Griggs A."/>
            <person name="Gujja S."/>
            <person name="Heiman D."/>
            <person name="Howarth C."/>
            <person name="Larson L."/>
            <person name="Lui A."/>
            <person name="MacDonald P.J.P."/>
            <person name="Montmayeur A."/>
            <person name="Murphy C."/>
            <person name="Neiman D."/>
            <person name="Pearson M."/>
            <person name="Priest M."/>
            <person name="Roberts A."/>
            <person name="Saif S."/>
            <person name="Shea T."/>
            <person name="Shenoy N."/>
            <person name="Sisk P."/>
            <person name="Stolte C."/>
            <person name="Sykes S."/>
            <person name="Wortman J."/>
            <person name="Nusbaum C."/>
            <person name="Birren B."/>
        </authorList>
    </citation>
    <scope>NUCLEOTIDE SEQUENCE [LARGE SCALE GENOMIC DNA]</scope>
    <source>
        <strain evidence="11 12">ACC19a</strain>
    </source>
</reference>
<evidence type="ECO:0000256" key="3">
    <source>
        <dbReference type="ARBA" id="ARBA00005638"/>
    </source>
</evidence>
<evidence type="ECO:0000256" key="1">
    <source>
        <dbReference type="ARBA" id="ARBA00002869"/>
    </source>
</evidence>
<dbReference type="Proteomes" id="UP000006437">
    <property type="component" value="Unassembled WGS sequence"/>
</dbReference>
<dbReference type="SUPFAM" id="SSF53850">
    <property type="entry name" value="Periplasmic binding protein-like II"/>
    <property type="match status" value="1"/>
</dbReference>